<name>A0ABW3QPT7_9PSEU</name>
<evidence type="ECO:0000256" key="1">
    <source>
        <dbReference type="SAM" id="MobiDB-lite"/>
    </source>
</evidence>
<evidence type="ECO:0000313" key="2">
    <source>
        <dbReference type="EMBL" id="MFD1146783.1"/>
    </source>
</evidence>
<reference evidence="3" key="1">
    <citation type="journal article" date="2019" name="Int. J. Syst. Evol. Microbiol.">
        <title>The Global Catalogue of Microorganisms (GCM) 10K type strain sequencing project: providing services to taxonomists for standard genome sequencing and annotation.</title>
        <authorList>
            <consortium name="The Broad Institute Genomics Platform"/>
            <consortium name="The Broad Institute Genome Sequencing Center for Infectious Disease"/>
            <person name="Wu L."/>
            <person name="Ma J."/>
        </authorList>
    </citation>
    <scope>NUCLEOTIDE SEQUENCE [LARGE SCALE GENOMIC DNA]</scope>
    <source>
        <strain evidence="3">CCUG 60214</strain>
    </source>
</reference>
<sequence>MRKVTLTGRADVLPIGYALVGAIPPVGDGMIGDRGRPNETRNGYAHSLKDFSAVASNARTSCFDDTFDRIFSTALNRFSITLSSHAAGRPVATGAAGAHRTGPRRRAPAG</sequence>
<gene>
    <name evidence="2" type="ORF">ACFQ3T_06585</name>
</gene>
<comment type="caution">
    <text evidence="2">The sequence shown here is derived from an EMBL/GenBank/DDBJ whole genome shotgun (WGS) entry which is preliminary data.</text>
</comment>
<feature type="region of interest" description="Disordered" evidence="1">
    <location>
        <begin position="89"/>
        <end position="110"/>
    </location>
</feature>
<organism evidence="2 3">
    <name type="scientific">Saccharothrix hoggarensis</name>
    <dbReference type="NCBI Taxonomy" id="913853"/>
    <lineage>
        <taxon>Bacteria</taxon>
        <taxon>Bacillati</taxon>
        <taxon>Actinomycetota</taxon>
        <taxon>Actinomycetes</taxon>
        <taxon>Pseudonocardiales</taxon>
        <taxon>Pseudonocardiaceae</taxon>
        <taxon>Saccharothrix</taxon>
    </lineage>
</organism>
<protein>
    <submittedName>
        <fullName evidence="2">Uncharacterized protein</fullName>
    </submittedName>
</protein>
<proteinExistence type="predicted"/>
<accession>A0ABW3QPT7</accession>
<feature type="compositionally biased region" description="Basic residues" evidence="1">
    <location>
        <begin position="101"/>
        <end position="110"/>
    </location>
</feature>
<keyword evidence="3" id="KW-1185">Reference proteome</keyword>
<dbReference type="RefSeq" id="WP_380721112.1">
    <property type="nucleotide sequence ID" value="NZ_JBHTLK010000019.1"/>
</dbReference>
<dbReference type="Proteomes" id="UP001597168">
    <property type="component" value="Unassembled WGS sequence"/>
</dbReference>
<evidence type="ECO:0000313" key="3">
    <source>
        <dbReference type="Proteomes" id="UP001597168"/>
    </source>
</evidence>
<dbReference type="EMBL" id="JBHTLK010000019">
    <property type="protein sequence ID" value="MFD1146783.1"/>
    <property type="molecule type" value="Genomic_DNA"/>
</dbReference>